<evidence type="ECO:0000259" key="1">
    <source>
        <dbReference type="Pfam" id="PF01402"/>
    </source>
</evidence>
<comment type="caution">
    <text evidence="2">The sequence shown here is derived from an EMBL/GenBank/DDBJ whole genome shotgun (WGS) entry which is preliminary data.</text>
</comment>
<dbReference type="RefSeq" id="WP_006430875.1">
    <property type="nucleotide sequence ID" value="NZ_AOID01000026.1"/>
</dbReference>
<organism evidence="2 3">
    <name type="scientific">Natrinema versiforme JCM 10478</name>
    <dbReference type="NCBI Taxonomy" id="1227496"/>
    <lineage>
        <taxon>Archaea</taxon>
        <taxon>Methanobacteriati</taxon>
        <taxon>Methanobacteriota</taxon>
        <taxon>Stenosarchaea group</taxon>
        <taxon>Halobacteria</taxon>
        <taxon>Halobacteriales</taxon>
        <taxon>Natrialbaceae</taxon>
        <taxon>Natrinema</taxon>
    </lineage>
</organism>
<protein>
    <recommendedName>
        <fullName evidence="1">Ribbon-helix-helix protein CopG domain-containing protein</fullName>
    </recommendedName>
</protein>
<dbReference type="EMBL" id="AOID01000026">
    <property type="protein sequence ID" value="ELY68137.1"/>
    <property type="molecule type" value="Genomic_DNA"/>
</dbReference>
<dbReference type="Pfam" id="PF01402">
    <property type="entry name" value="RHH_1"/>
    <property type="match status" value="1"/>
</dbReference>
<sequence length="180" mass="20386">MDHDPSSRVSFGCPDNLLETLDEIAEREDKNRSEKLRELVQKEVEAKGDLNEPQPVLPDDERLAEAYRMLHERASARHKSKRRVKLETAKNKLYDNTTPKSAVLDEIIKPLESEGYVSVWAGNQHVWVIVSAVLDEIIKPLESEGYVSVWAGNQHVWVIVPPMRYTDGEDIVDAGEKAVA</sequence>
<proteinExistence type="predicted"/>
<gene>
    <name evidence="2" type="ORF">C489_09045</name>
</gene>
<accession>L9Y352</accession>
<name>L9Y352_9EURY</name>
<keyword evidence="3" id="KW-1185">Reference proteome</keyword>
<dbReference type="InterPro" id="IPR013321">
    <property type="entry name" value="Arc_rbn_hlx_hlx"/>
</dbReference>
<dbReference type="Proteomes" id="UP000011632">
    <property type="component" value="Unassembled WGS sequence"/>
</dbReference>
<dbReference type="InterPro" id="IPR002145">
    <property type="entry name" value="CopG"/>
</dbReference>
<dbReference type="GO" id="GO:0006355">
    <property type="term" value="P:regulation of DNA-templated transcription"/>
    <property type="evidence" value="ECO:0007669"/>
    <property type="project" value="InterPro"/>
</dbReference>
<dbReference type="Gene3D" id="1.10.1220.10">
    <property type="entry name" value="Met repressor-like"/>
    <property type="match status" value="1"/>
</dbReference>
<feature type="domain" description="Ribbon-helix-helix protein CopG" evidence="1">
    <location>
        <begin position="8"/>
        <end position="45"/>
    </location>
</feature>
<dbReference type="OrthoDB" id="180701at2157"/>
<reference evidence="2 3" key="1">
    <citation type="journal article" date="2014" name="PLoS Genet.">
        <title>Phylogenetically driven sequencing of extremely halophilic archaea reveals strategies for static and dynamic osmo-response.</title>
        <authorList>
            <person name="Becker E.A."/>
            <person name="Seitzer P.M."/>
            <person name="Tritt A."/>
            <person name="Larsen D."/>
            <person name="Krusor M."/>
            <person name="Yao A.I."/>
            <person name="Wu D."/>
            <person name="Madern D."/>
            <person name="Eisen J.A."/>
            <person name="Darling A.E."/>
            <person name="Facciotti M.T."/>
        </authorList>
    </citation>
    <scope>NUCLEOTIDE SEQUENCE [LARGE SCALE GENOMIC DNA]</scope>
    <source>
        <strain evidence="2 3">JCM 10478</strain>
    </source>
</reference>
<evidence type="ECO:0000313" key="3">
    <source>
        <dbReference type="Proteomes" id="UP000011632"/>
    </source>
</evidence>
<evidence type="ECO:0000313" key="2">
    <source>
        <dbReference type="EMBL" id="ELY68137.1"/>
    </source>
</evidence>
<dbReference type="AlphaFoldDB" id="L9Y352"/>
<dbReference type="PATRIC" id="fig|1227496.3.peg.1830"/>